<dbReference type="Pfam" id="PF03466">
    <property type="entry name" value="LysR_substrate"/>
    <property type="match status" value="1"/>
</dbReference>
<dbReference type="InterPro" id="IPR000847">
    <property type="entry name" value="LysR_HTH_N"/>
</dbReference>
<comment type="function">
    <text evidence="6">Activates transcription of the pcaDCHGB operon for the catabolism of the phenolic compound protocatechuate.</text>
</comment>
<dbReference type="InterPro" id="IPR036390">
    <property type="entry name" value="WH_DNA-bd_sf"/>
</dbReference>
<dbReference type="GO" id="GO:0003700">
    <property type="term" value="F:DNA-binding transcription factor activity"/>
    <property type="evidence" value="ECO:0007669"/>
    <property type="project" value="InterPro"/>
</dbReference>
<reference evidence="10 11" key="1">
    <citation type="journal article" date="2016" name="Syst. Appl. Microbiol.">
        <title>Pararhizobium polonicum sp. nov. isolated from tumors on stone fruit rootstocks.</title>
        <authorList>
            <person name="Pulawska J."/>
            <person name="Kuzmanovic N."/>
            <person name="Willems A."/>
            <person name="Pothier J.F."/>
        </authorList>
    </citation>
    <scope>NUCLEOTIDE SEQUENCE [LARGE SCALE GENOMIC DNA]</scope>
    <source>
        <strain evidence="10 11">F5.1</strain>
    </source>
</reference>
<evidence type="ECO:0000256" key="2">
    <source>
        <dbReference type="ARBA" id="ARBA00023015"/>
    </source>
</evidence>
<dbReference type="InterPro" id="IPR036388">
    <property type="entry name" value="WH-like_DNA-bd_sf"/>
</dbReference>
<dbReference type="PROSITE" id="PS50931">
    <property type="entry name" value="HTH_LYSR"/>
    <property type="match status" value="1"/>
</dbReference>
<evidence type="ECO:0000256" key="6">
    <source>
        <dbReference type="ARBA" id="ARBA00055554"/>
    </source>
</evidence>
<evidence type="ECO:0000256" key="1">
    <source>
        <dbReference type="ARBA" id="ARBA00009437"/>
    </source>
</evidence>
<dbReference type="PRINTS" id="PR00039">
    <property type="entry name" value="HTHLYSR"/>
</dbReference>
<gene>
    <name evidence="10" type="ORF">ADU59_23870</name>
</gene>
<dbReference type="PANTHER" id="PTHR30419">
    <property type="entry name" value="HTH-TYPE TRANSCRIPTIONAL REGULATOR YBHD"/>
    <property type="match status" value="1"/>
</dbReference>
<dbReference type="Pfam" id="PF00126">
    <property type="entry name" value="HTH_1"/>
    <property type="match status" value="1"/>
</dbReference>
<dbReference type="Gene3D" id="3.40.190.10">
    <property type="entry name" value="Periplasmic binding protein-like II"/>
    <property type="match status" value="2"/>
</dbReference>
<evidence type="ECO:0000256" key="7">
    <source>
        <dbReference type="ARBA" id="ARBA00074428"/>
    </source>
</evidence>
<evidence type="ECO:0000256" key="8">
    <source>
        <dbReference type="ARBA" id="ARBA00078266"/>
    </source>
</evidence>
<evidence type="ECO:0000313" key="11">
    <source>
        <dbReference type="Proteomes" id="UP000093111"/>
    </source>
</evidence>
<evidence type="ECO:0000256" key="4">
    <source>
        <dbReference type="ARBA" id="ARBA00023159"/>
    </source>
</evidence>
<dbReference type="GO" id="GO:0019619">
    <property type="term" value="P:3,4-dihydroxybenzoate catabolic process"/>
    <property type="evidence" value="ECO:0007669"/>
    <property type="project" value="InterPro"/>
</dbReference>
<evidence type="ECO:0000313" key="10">
    <source>
        <dbReference type="EMBL" id="OBZ93115.1"/>
    </source>
</evidence>
<dbReference type="Proteomes" id="UP000093111">
    <property type="component" value="Unassembled WGS sequence"/>
</dbReference>
<keyword evidence="5" id="KW-0804">Transcription</keyword>
<dbReference type="InterPro" id="IPR012787">
    <property type="entry name" value="TF_PcaQ"/>
</dbReference>
<protein>
    <recommendedName>
        <fullName evidence="7">HTH-type transcriptional regulator PcaQ</fullName>
    </recommendedName>
    <alternativeName>
        <fullName evidence="8">Pca operon transcriptional activator</fullName>
    </alternativeName>
</protein>
<feature type="domain" description="HTH lysR-type" evidence="9">
    <location>
        <begin position="6"/>
        <end position="63"/>
    </location>
</feature>
<keyword evidence="11" id="KW-1185">Reference proteome</keyword>
<evidence type="ECO:0000259" key="9">
    <source>
        <dbReference type="PROSITE" id="PS50931"/>
    </source>
</evidence>
<dbReference type="PATRIC" id="fig|1612624.7.peg.2468"/>
<evidence type="ECO:0000256" key="3">
    <source>
        <dbReference type="ARBA" id="ARBA00023125"/>
    </source>
</evidence>
<keyword evidence="4" id="KW-0010">Activator</keyword>
<comment type="caution">
    <text evidence="10">The sequence shown here is derived from an EMBL/GenBank/DDBJ whole genome shotgun (WGS) entry which is preliminary data.</text>
</comment>
<dbReference type="GO" id="GO:0003677">
    <property type="term" value="F:DNA binding"/>
    <property type="evidence" value="ECO:0007669"/>
    <property type="project" value="UniProtKB-KW"/>
</dbReference>
<dbReference type="SUPFAM" id="SSF53850">
    <property type="entry name" value="Periplasmic binding protein-like II"/>
    <property type="match status" value="1"/>
</dbReference>
<dbReference type="InterPro" id="IPR050950">
    <property type="entry name" value="HTH-type_LysR_regulators"/>
</dbReference>
<name>A0A1C7NVU3_9HYPH</name>
<accession>A0A1C7NVU3</accession>
<dbReference type="EMBL" id="LGLV01000016">
    <property type="protein sequence ID" value="OBZ93115.1"/>
    <property type="molecule type" value="Genomic_DNA"/>
</dbReference>
<comment type="similarity">
    <text evidence="1">Belongs to the LysR transcriptional regulatory family.</text>
</comment>
<dbReference type="GO" id="GO:0045893">
    <property type="term" value="P:positive regulation of DNA-templated transcription"/>
    <property type="evidence" value="ECO:0007669"/>
    <property type="project" value="InterPro"/>
</dbReference>
<dbReference type="AlphaFoldDB" id="A0A1C7NVU3"/>
<dbReference type="PANTHER" id="PTHR30419:SF8">
    <property type="entry name" value="NITROGEN ASSIMILATION TRANSCRIPTIONAL ACTIVATOR-RELATED"/>
    <property type="match status" value="1"/>
</dbReference>
<dbReference type="STRING" id="1612624.ADU59_23870"/>
<dbReference type="GO" id="GO:0005829">
    <property type="term" value="C:cytosol"/>
    <property type="evidence" value="ECO:0007669"/>
    <property type="project" value="TreeGrafter"/>
</dbReference>
<dbReference type="RefSeq" id="WP_068957268.1">
    <property type="nucleotide sequence ID" value="NZ_LGLV01000016.1"/>
</dbReference>
<keyword evidence="2" id="KW-0805">Transcription regulation</keyword>
<keyword evidence="3" id="KW-0238">DNA-binding</keyword>
<sequence length="315" mass="34048">MIDARVKFRHLQTFVEVARQKSVMKAAGLLHVSQPAVTKTIRELEEVLGVAVFERDGRGIRITRYGEVFLRHAGAALTALRQGLDSVSQERSGDGPPVRIGALPTVSARIMPRAMAHFLKEETGSRIKIVTGENAVLLEQLRVGDLDLVVGRLAAPEQMTGFSFEHLYSEQVVFVVRTGHPLLSAQQSVFDNLGVYPVLMPTRASIIRPFVERYLIANGIASLPNQIETVSDSFGRAFVRASDAIWIISTGVVAGDIEDGTLTALPIDTSETRGPVGLTMRAGAIPSMPLAILMQTIREAAAEVSAAAGNSAERR</sequence>
<evidence type="ECO:0000256" key="5">
    <source>
        <dbReference type="ARBA" id="ARBA00023163"/>
    </source>
</evidence>
<dbReference type="NCBIfam" id="TIGR02424">
    <property type="entry name" value="TF_pcaQ"/>
    <property type="match status" value="1"/>
</dbReference>
<organism evidence="10 11">
    <name type="scientific">Pararhizobium polonicum</name>
    <dbReference type="NCBI Taxonomy" id="1612624"/>
    <lineage>
        <taxon>Bacteria</taxon>
        <taxon>Pseudomonadati</taxon>
        <taxon>Pseudomonadota</taxon>
        <taxon>Alphaproteobacteria</taxon>
        <taxon>Hyphomicrobiales</taxon>
        <taxon>Rhizobiaceae</taxon>
        <taxon>Rhizobium/Agrobacterium group</taxon>
        <taxon>Pararhizobium</taxon>
    </lineage>
</organism>
<dbReference type="InterPro" id="IPR005119">
    <property type="entry name" value="LysR_subst-bd"/>
</dbReference>
<proteinExistence type="inferred from homology"/>
<dbReference type="Gene3D" id="1.10.10.10">
    <property type="entry name" value="Winged helix-like DNA-binding domain superfamily/Winged helix DNA-binding domain"/>
    <property type="match status" value="1"/>
</dbReference>
<dbReference type="SUPFAM" id="SSF46785">
    <property type="entry name" value="Winged helix' DNA-binding domain"/>
    <property type="match status" value="1"/>
</dbReference>
<dbReference type="FunFam" id="1.10.10.10:FF:000208">
    <property type="entry name" value="LysR family transcriptional regulator"/>
    <property type="match status" value="1"/>
</dbReference>
<dbReference type="OrthoDB" id="9814165at2"/>